<evidence type="ECO:0000256" key="2">
    <source>
        <dbReference type="ARBA" id="ARBA00022448"/>
    </source>
</evidence>
<dbReference type="GO" id="GO:0009055">
    <property type="term" value="F:electron transfer activity"/>
    <property type="evidence" value="ECO:0007669"/>
    <property type="project" value="UniProtKB-UniRule"/>
</dbReference>
<dbReference type="InterPro" id="IPR050572">
    <property type="entry name" value="Fe-S_Ferredoxin"/>
</dbReference>
<dbReference type="Proteomes" id="UP000010880">
    <property type="component" value="Chromosome"/>
</dbReference>
<evidence type="ECO:0000256" key="6">
    <source>
        <dbReference type="ARBA" id="ARBA00023004"/>
    </source>
</evidence>
<dbReference type="AlphaFoldDB" id="L0K793"/>
<proteinExistence type="predicted"/>
<dbReference type="RefSeq" id="WP_015326131.1">
    <property type="nucleotide sequence ID" value="NC_019978.1"/>
</dbReference>
<dbReference type="GO" id="GO:0051539">
    <property type="term" value="F:4 iron, 4 sulfur cluster binding"/>
    <property type="evidence" value="ECO:0007669"/>
    <property type="project" value="UniProtKB-UniRule"/>
</dbReference>
<dbReference type="Pfam" id="PF14697">
    <property type="entry name" value="Fer4_21"/>
    <property type="match status" value="1"/>
</dbReference>
<dbReference type="STRING" id="748449.Halha_0410"/>
<evidence type="ECO:0000256" key="4">
    <source>
        <dbReference type="ARBA" id="ARBA00022723"/>
    </source>
</evidence>
<evidence type="ECO:0000313" key="11">
    <source>
        <dbReference type="Proteomes" id="UP000010880"/>
    </source>
</evidence>
<evidence type="ECO:0000313" key="10">
    <source>
        <dbReference type="EMBL" id="AGB40405.1"/>
    </source>
</evidence>
<evidence type="ECO:0000259" key="9">
    <source>
        <dbReference type="PROSITE" id="PS51379"/>
    </source>
</evidence>
<evidence type="ECO:0000256" key="7">
    <source>
        <dbReference type="ARBA" id="ARBA00023014"/>
    </source>
</evidence>
<dbReference type="OrthoDB" id="9810688at2"/>
<evidence type="ECO:0000256" key="5">
    <source>
        <dbReference type="ARBA" id="ARBA00022982"/>
    </source>
</evidence>
<comment type="cofactor">
    <cofactor evidence="1 8">
        <name>[4Fe-4S] cluster</name>
        <dbReference type="ChEBI" id="CHEBI:49883"/>
    </cofactor>
</comment>
<dbReference type="PANTHER" id="PTHR43687:SF1">
    <property type="entry name" value="FERREDOXIN III"/>
    <property type="match status" value="1"/>
</dbReference>
<comment type="function">
    <text evidence="8">Ferredoxins are iron-sulfur proteins that transfer electrons in a wide variety of metabolic reactions.</text>
</comment>
<sequence length="58" mass="6150">MSHRITEADCIACGQCQAVCPVDCISEQDDGKRVIAEDDCIDCGACASICPVDCIEQV</sequence>
<organism evidence="10 11">
    <name type="scientific">Halobacteroides halobius (strain ATCC 35273 / DSM 5150 / MD-1)</name>
    <dbReference type="NCBI Taxonomy" id="748449"/>
    <lineage>
        <taxon>Bacteria</taxon>
        <taxon>Bacillati</taxon>
        <taxon>Bacillota</taxon>
        <taxon>Clostridia</taxon>
        <taxon>Halanaerobiales</taxon>
        <taxon>Halobacteroidaceae</taxon>
        <taxon>Halobacteroides</taxon>
    </lineage>
</organism>
<evidence type="ECO:0000256" key="8">
    <source>
        <dbReference type="RuleBase" id="RU365098"/>
    </source>
</evidence>
<protein>
    <recommendedName>
        <fullName evidence="8">Ferredoxin</fullName>
    </recommendedName>
</protein>
<keyword evidence="2 8" id="KW-0813">Transport</keyword>
<name>L0K793_HALHC</name>
<dbReference type="InterPro" id="IPR000813">
    <property type="entry name" value="7Fe_ferredoxin"/>
</dbReference>
<dbReference type="EMBL" id="CP003359">
    <property type="protein sequence ID" value="AGB40405.1"/>
    <property type="molecule type" value="Genomic_DNA"/>
</dbReference>
<dbReference type="Gene3D" id="3.30.70.20">
    <property type="match status" value="1"/>
</dbReference>
<keyword evidence="11" id="KW-1185">Reference proteome</keyword>
<keyword evidence="4 8" id="KW-0479">Metal-binding</keyword>
<keyword evidence="7 8" id="KW-0411">Iron-sulfur</keyword>
<dbReference type="HOGENOM" id="CLU_139698_11_4_9"/>
<evidence type="ECO:0000256" key="1">
    <source>
        <dbReference type="ARBA" id="ARBA00001966"/>
    </source>
</evidence>
<dbReference type="InterPro" id="IPR017900">
    <property type="entry name" value="4Fe4S_Fe_S_CS"/>
</dbReference>
<dbReference type="eggNOG" id="COG1143">
    <property type="taxonomic scope" value="Bacteria"/>
</dbReference>
<dbReference type="PANTHER" id="PTHR43687">
    <property type="entry name" value="ADENYLYLSULFATE REDUCTASE, BETA SUBUNIT"/>
    <property type="match status" value="1"/>
</dbReference>
<dbReference type="KEGG" id="hhl:Halha_0410"/>
<dbReference type="PROSITE" id="PS00198">
    <property type="entry name" value="4FE4S_FER_1"/>
    <property type="match status" value="1"/>
</dbReference>
<feature type="domain" description="4Fe-4S ferredoxin-type" evidence="9">
    <location>
        <begin position="1"/>
        <end position="30"/>
    </location>
</feature>
<dbReference type="InterPro" id="IPR017896">
    <property type="entry name" value="4Fe4S_Fe-S-bd"/>
</dbReference>
<dbReference type="PROSITE" id="PS51379">
    <property type="entry name" value="4FE4S_FER_2"/>
    <property type="match status" value="2"/>
</dbReference>
<keyword evidence="5 8" id="KW-0249">Electron transport</keyword>
<dbReference type="SUPFAM" id="SSF54862">
    <property type="entry name" value="4Fe-4S ferredoxins"/>
    <property type="match status" value="1"/>
</dbReference>
<dbReference type="PRINTS" id="PR00354">
    <property type="entry name" value="7FE8SFRDOXIN"/>
</dbReference>
<gene>
    <name evidence="10" type="ordered locus">Halha_0410</name>
</gene>
<accession>L0K793</accession>
<feature type="domain" description="4Fe-4S ferredoxin-type" evidence="9">
    <location>
        <begin position="31"/>
        <end position="58"/>
    </location>
</feature>
<keyword evidence="3 8" id="KW-0004">4Fe-4S</keyword>
<evidence type="ECO:0000256" key="3">
    <source>
        <dbReference type="ARBA" id="ARBA00022485"/>
    </source>
</evidence>
<reference evidence="11" key="1">
    <citation type="submission" date="2012-02" db="EMBL/GenBank/DDBJ databases">
        <title>The complete genome of Halobacteroides halobius DSM 5150.</title>
        <authorList>
            <person name="Lucas S."/>
            <person name="Copeland A."/>
            <person name="Lapidus A."/>
            <person name="Glavina del Rio T."/>
            <person name="Dalin E."/>
            <person name="Tice H."/>
            <person name="Bruce D."/>
            <person name="Goodwin L."/>
            <person name="Pitluck S."/>
            <person name="Peters L."/>
            <person name="Mikhailova N."/>
            <person name="Gu W."/>
            <person name="Kyrpides N."/>
            <person name="Mavromatis K."/>
            <person name="Ivanova N."/>
            <person name="Brettin T."/>
            <person name="Detter J.C."/>
            <person name="Han C."/>
            <person name="Larimer F."/>
            <person name="Land M."/>
            <person name="Hauser L."/>
            <person name="Markowitz V."/>
            <person name="Cheng J.-F."/>
            <person name="Hugenholtz P."/>
            <person name="Woyke T."/>
            <person name="Wu D."/>
            <person name="Tindall B."/>
            <person name="Pomrenke H."/>
            <person name="Brambilla E."/>
            <person name="Klenk H.-P."/>
            <person name="Eisen J.A."/>
        </authorList>
    </citation>
    <scope>NUCLEOTIDE SEQUENCE [LARGE SCALE GENOMIC DNA]</scope>
    <source>
        <strain evidence="11">ATCC 35273 / DSM 5150 / MD-1</strain>
    </source>
</reference>
<dbReference type="GO" id="GO:0046872">
    <property type="term" value="F:metal ion binding"/>
    <property type="evidence" value="ECO:0007669"/>
    <property type="project" value="UniProtKB-UniRule"/>
</dbReference>
<keyword evidence="6 8" id="KW-0408">Iron</keyword>